<dbReference type="PANTHER" id="PTHR45726">
    <property type="entry name" value="LEUKOTRIENE A-4 HYDROLASE"/>
    <property type="match status" value="1"/>
</dbReference>
<dbReference type="InterPro" id="IPR014782">
    <property type="entry name" value="Peptidase_M1_dom"/>
</dbReference>
<dbReference type="PATRIC" id="fig|1121318.3.peg.144"/>
<dbReference type="GO" id="GO:0016285">
    <property type="term" value="F:alanyl aminopeptidase activity"/>
    <property type="evidence" value="ECO:0007669"/>
    <property type="project" value="UniProtKB-EC"/>
</dbReference>
<feature type="domain" description="Peptidase M1 membrane alanine aminopeptidase" evidence="1">
    <location>
        <begin position="279"/>
        <end position="486"/>
    </location>
</feature>
<accession>A0A0L6ZEQ9</accession>
<dbReference type="SUPFAM" id="SSF55486">
    <property type="entry name" value="Metalloproteases ('zincins'), catalytic domain"/>
    <property type="match status" value="1"/>
</dbReference>
<dbReference type="Proteomes" id="UP000037043">
    <property type="component" value="Unassembled WGS sequence"/>
</dbReference>
<comment type="caution">
    <text evidence="2">The sequence shown here is derived from an EMBL/GenBank/DDBJ whole genome shotgun (WGS) entry which is preliminary data.</text>
</comment>
<dbReference type="CDD" id="cd09604">
    <property type="entry name" value="M1_APN_like"/>
    <property type="match status" value="1"/>
</dbReference>
<dbReference type="AlphaFoldDB" id="A0A0L6ZEQ9"/>
<keyword evidence="3" id="KW-1185">Reference proteome</keyword>
<reference evidence="3" key="1">
    <citation type="submission" date="2015-08" db="EMBL/GenBank/DDBJ databases">
        <title>Genome sequence of the strict anaerobe Clostridium homopropionicum LuHBu1 (DSM 5847T).</title>
        <authorList>
            <person name="Poehlein A."/>
            <person name="Beck M."/>
            <person name="Schiel-Bengelsdorf B."/>
            <person name="Bengelsdorf F.R."/>
            <person name="Daniel R."/>
            <person name="Duerre P."/>
        </authorList>
    </citation>
    <scope>NUCLEOTIDE SEQUENCE [LARGE SCALE GENOMIC DNA]</scope>
    <source>
        <strain evidence="3">DSM 5847</strain>
    </source>
</reference>
<dbReference type="PANTHER" id="PTHR45726:SF3">
    <property type="entry name" value="LEUKOTRIENE A-4 HYDROLASE"/>
    <property type="match status" value="1"/>
</dbReference>
<dbReference type="InterPro" id="IPR027268">
    <property type="entry name" value="Peptidase_M4/M1_CTD_sf"/>
</dbReference>
<name>A0A0L6ZEQ9_9CLOT</name>
<dbReference type="EMBL" id="LHUR01000005">
    <property type="protein sequence ID" value="KOA21474.1"/>
    <property type="molecule type" value="Genomic_DNA"/>
</dbReference>
<keyword evidence="2" id="KW-0031">Aminopeptidase</keyword>
<dbReference type="Gene3D" id="1.10.390.10">
    <property type="entry name" value="Neutral Protease Domain 2"/>
    <property type="match status" value="1"/>
</dbReference>
<evidence type="ECO:0000259" key="1">
    <source>
        <dbReference type="Pfam" id="PF01433"/>
    </source>
</evidence>
<sequence length="694" mass="80496">MNKIKIKVFCGFIFTLLFSIYFNTNFALAETKLNNYNIQLTFNEQTKILAAKETLSFRNLYKSELKDLVFHLYPDSYGSSKTIPSIGYFPPELQKDQLGDIAISKVLIDDKEVSYTQDNQILKIKPNISIKPDEEKKIYIEFTLKLPKGNNRLGYYNDVYSFTNWYPILSIYDENTKSWDEAPFHPIGESNYSEVADYDVTIETSKDMKIASTGVINNIAVEDSKETFNIQANNVRDFVFIASPKFNVVSKNIDGIKVNSFYIDDSNSSKEKKQAETILEVSANSLKYFSDTFGKYPYKEFDIVETYLSGGAMEYPQLIQMGNYSFNPDTNYLISNQSFPFEIEAAVHEVAHQWWYVVVGNNEFKESFLDESLTTYSTAYYFEKQFGKYNQKSAFIKFRLFMYPDKSESLPINSSVDKFESWSDYSMIIYEKGPLVFEDLRQRVGDEKLVNTLKTYYDEFKFKNANIADLLKIISEKSGEETENVIKNALSSKNYFPENIILSQEERNKAFREMEKNRILNSEKQYGISIDSIIARGILGEKIYIVKPSNLSKEESLQINEYLSMLSDSFKNQYGFEIIVKEDSTLKPEELKNENLMVIGNPENNSILNSINSKLPISFTSYGLMTNDLALYSKNISGQFISENPFNKNKVIYVMFWTKDLDLNSFQNYRSFYDEAPYQFNINVDNKKFFSGRY</sequence>
<keyword evidence="2" id="KW-0645">Protease</keyword>
<dbReference type="STRING" id="36844.SAMN04488501_10578"/>
<dbReference type="Pfam" id="PF01433">
    <property type="entry name" value="Peptidase_M1"/>
    <property type="match status" value="1"/>
</dbReference>
<evidence type="ECO:0000313" key="2">
    <source>
        <dbReference type="EMBL" id="KOA21474.1"/>
    </source>
</evidence>
<proteinExistence type="predicted"/>
<keyword evidence="2" id="KW-0378">Hydrolase</keyword>
<dbReference type="RefSeq" id="WP_052219751.1">
    <property type="nucleotide sequence ID" value="NZ_LHUR01000005.1"/>
</dbReference>
<dbReference type="InterPro" id="IPR034015">
    <property type="entry name" value="M1_LTA4H"/>
</dbReference>
<dbReference type="GO" id="GO:0008270">
    <property type="term" value="F:zinc ion binding"/>
    <property type="evidence" value="ECO:0007669"/>
    <property type="project" value="InterPro"/>
</dbReference>
<evidence type="ECO:0000313" key="3">
    <source>
        <dbReference type="Proteomes" id="UP000037043"/>
    </source>
</evidence>
<organism evidence="2 3">
    <name type="scientific">Clostridium homopropionicum DSM 5847</name>
    <dbReference type="NCBI Taxonomy" id="1121318"/>
    <lineage>
        <taxon>Bacteria</taxon>
        <taxon>Bacillati</taxon>
        <taxon>Bacillota</taxon>
        <taxon>Clostridia</taxon>
        <taxon>Eubacteriales</taxon>
        <taxon>Clostridiaceae</taxon>
        <taxon>Clostridium</taxon>
    </lineage>
</organism>
<dbReference type="EC" id="3.4.11.2" evidence="2"/>
<gene>
    <name evidence="2" type="primary">pepN</name>
    <name evidence="2" type="ORF">CLHOM_01450</name>
</gene>
<dbReference type="GO" id="GO:0008237">
    <property type="term" value="F:metallopeptidase activity"/>
    <property type="evidence" value="ECO:0007669"/>
    <property type="project" value="InterPro"/>
</dbReference>
<protein>
    <submittedName>
        <fullName evidence="2">Aminopeptidase N</fullName>
        <ecNumber evidence="2">3.4.11.2</ecNumber>
    </submittedName>
</protein>